<evidence type="ECO:0000259" key="2">
    <source>
        <dbReference type="Pfam" id="PF01478"/>
    </source>
</evidence>
<dbReference type="RefSeq" id="WP_055659856.1">
    <property type="nucleotide sequence ID" value="NZ_CABIXC010000022.1"/>
</dbReference>
<dbReference type="EMBL" id="QSSQ01000011">
    <property type="protein sequence ID" value="RGM04027.1"/>
    <property type="molecule type" value="Genomic_DNA"/>
</dbReference>
<feature type="transmembrane region" description="Helical" evidence="1">
    <location>
        <begin position="98"/>
        <end position="115"/>
    </location>
</feature>
<dbReference type="Proteomes" id="UP000095651">
    <property type="component" value="Unassembled WGS sequence"/>
</dbReference>
<proteinExistence type="predicted"/>
<keyword evidence="1" id="KW-0472">Membrane</keyword>
<feature type="domain" description="Prepilin type IV endopeptidase peptidase" evidence="2">
    <location>
        <begin position="9"/>
        <end position="111"/>
    </location>
</feature>
<organism evidence="3 5">
    <name type="scientific">Hungatella hathewayi</name>
    <dbReference type="NCBI Taxonomy" id="154046"/>
    <lineage>
        <taxon>Bacteria</taxon>
        <taxon>Bacillati</taxon>
        <taxon>Bacillota</taxon>
        <taxon>Clostridia</taxon>
        <taxon>Lachnospirales</taxon>
        <taxon>Lachnospiraceae</taxon>
        <taxon>Hungatella</taxon>
    </lineage>
</organism>
<dbReference type="Gene3D" id="1.20.120.1220">
    <property type="match status" value="1"/>
</dbReference>
<reference evidence="4 6" key="2">
    <citation type="submission" date="2018-08" db="EMBL/GenBank/DDBJ databases">
        <title>A genome reference for cultivated species of the human gut microbiota.</title>
        <authorList>
            <person name="Zou Y."/>
            <person name="Xue W."/>
            <person name="Luo G."/>
        </authorList>
    </citation>
    <scope>NUCLEOTIDE SEQUENCE [LARGE SCALE GENOMIC DNA]</scope>
    <source>
        <strain evidence="4 6">TF05-11AC</strain>
    </source>
</reference>
<evidence type="ECO:0000313" key="6">
    <source>
        <dbReference type="Proteomes" id="UP000261257"/>
    </source>
</evidence>
<keyword evidence="1" id="KW-0812">Transmembrane</keyword>
<gene>
    <name evidence="4" type="ORF">DXC39_13500</name>
    <name evidence="3" type="ORF">ERS852407_05379</name>
</gene>
<feature type="transmembrane region" description="Helical" evidence="1">
    <location>
        <begin position="59"/>
        <end position="92"/>
    </location>
</feature>
<feature type="transmembrane region" description="Helical" evidence="1">
    <location>
        <begin position="30"/>
        <end position="47"/>
    </location>
</feature>
<evidence type="ECO:0000256" key="1">
    <source>
        <dbReference type="SAM" id="Phobius"/>
    </source>
</evidence>
<dbReference type="AlphaFoldDB" id="A0A174LQH4"/>
<evidence type="ECO:0000313" key="5">
    <source>
        <dbReference type="Proteomes" id="UP000095651"/>
    </source>
</evidence>
<keyword evidence="1" id="KW-1133">Transmembrane helix</keyword>
<dbReference type="Proteomes" id="UP000261257">
    <property type="component" value="Unassembled WGS sequence"/>
</dbReference>
<dbReference type="Pfam" id="PF01478">
    <property type="entry name" value="Peptidase_A24"/>
    <property type="match status" value="1"/>
</dbReference>
<protein>
    <submittedName>
        <fullName evidence="4">Pilus assembly protein CpaA</fullName>
    </submittedName>
    <submittedName>
        <fullName evidence="3">Type IV leader peptidase family</fullName>
    </submittedName>
</protein>
<dbReference type="EMBL" id="CYZE01000022">
    <property type="protein sequence ID" value="CUP23739.1"/>
    <property type="molecule type" value="Genomic_DNA"/>
</dbReference>
<evidence type="ECO:0000313" key="4">
    <source>
        <dbReference type="EMBL" id="RGM04027.1"/>
    </source>
</evidence>
<name>A0A174LQH4_9FIRM</name>
<reference evidence="3 5" key="1">
    <citation type="submission" date="2015-09" db="EMBL/GenBank/DDBJ databases">
        <authorList>
            <consortium name="Pathogen Informatics"/>
        </authorList>
    </citation>
    <scope>NUCLEOTIDE SEQUENCE [LARGE SCALE GENOMIC DNA]</scope>
    <source>
        <strain evidence="3 5">2789STDY5608850</strain>
    </source>
</reference>
<accession>A0A174LQH4</accession>
<sequence>MEDINRVHIIFTTFLAAAAWQDLRNKSVSVWLYLGYGAVAGAIRLTGGEPVLQALSGGLVGVVLLAAGWMTAGAIGIGDGLFFVVSGLYLSFYDNVRLLLYGILWGGIFCLFLFLHGKKHGINIHRMTVPFLPFLIPGWIWMVIS</sequence>
<dbReference type="InterPro" id="IPR000045">
    <property type="entry name" value="Prepilin_IV_endopep_pep"/>
</dbReference>
<evidence type="ECO:0000313" key="3">
    <source>
        <dbReference type="EMBL" id="CUP23739.1"/>
    </source>
</evidence>
<dbReference type="GO" id="GO:0004190">
    <property type="term" value="F:aspartic-type endopeptidase activity"/>
    <property type="evidence" value="ECO:0007669"/>
    <property type="project" value="InterPro"/>
</dbReference>
<feature type="transmembrane region" description="Helical" evidence="1">
    <location>
        <begin position="127"/>
        <end position="144"/>
    </location>
</feature>
<dbReference type="GO" id="GO:0016020">
    <property type="term" value="C:membrane"/>
    <property type="evidence" value="ECO:0007669"/>
    <property type="project" value="InterPro"/>
</dbReference>